<protein>
    <submittedName>
        <fullName evidence="2">Uncharacterized protein</fullName>
    </submittedName>
</protein>
<dbReference type="EMBL" id="JPKZ01003181">
    <property type="protein sequence ID" value="KHN73002.1"/>
    <property type="molecule type" value="Genomic_DNA"/>
</dbReference>
<evidence type="ECO:0000313" key="2">
    <source>
        <dbReference type="EMBL" id="KHN73002.1"/>
    </source>
</evidence>
<keyword evidence="3" id="KW-1185">Reference proteome</keyword>
<accession>A0A0B2UV78</accession>
<evidence type="ECO:0000313" key="3">
    <source>
        <dbReference type="Proteomes" id="UP000031036"/>
    </source>
</evidence>
<feature type="region of interest" description="Disordered" evidence="1">
    <location>
        <begin position="102"/>
        <end position="192"/>
    </location>
</feature>
<organism evidence="2 3">
    <name type="scientific">Toxocara canis</name>
    <name type="common">Canine roundworm</name>
    <dbReference type="NCBI Taxonomy" id="6265"/>
    <lineage>
        <taxon>Eukaryota</taxon>
        <taxon>Metazoa</taxon>
        <taxon>Ecdysozoa</taxon>
        <taxon>Nematoda</taxon>
        <taxon>Chromadorea</taxon>
        <taxon>Rhabditida</taxon>
        <taxon>Spirurina</taxon>
        <taxon>Ascaridomorpha</taxon>
        <taxon>Ascaridoidea</taxon>
        <taxon>Toxocaridae</taxon>
        <taxon>Toxocara</taxon>
    </lineage>
</organism>
<sequence length="268" mass="29450">RDEGSAAGLASESEPSDCIGESSHVSSKKSVVRDSAERHDEISKLSSSCDSDILLRSKDYAKHLHLLESSSSSSNEEEHLELKTAEKASGNNFCEALVEDQMEKTSLNDDDGNSIVIISDSSDEDDTPGEQKANEVVLSSDSTSLEEMREGEIEIENDSAEEEERGGENEDSHLAASSKTIPPNTQHFKESLQDKSVEELRRQLENLNKVKFSSNLSLLPDGGQRLYAMIRAVKELLMEKADGQHQIKNSNDAQKGKCHRSEGLLGDR</sequence>
<feature type="region of interest" description="Disordered" evidence="1">
    <location>
        <begin position="243"/>
        <end position="268"/>
    </location>
</feature>
<gene>
    <name evidence="2" type="ORF">Tcan_12566</name>
</gene>
<feature type="compositionally biased region" description="Basic and acidic residues" evidence="1">
    <location>
        <begin position="76"/>
        <end position="86"/>
    </location>
</feature>
<comment type="caution">
    <text evidence="2">The sequence shown here is derived from an EMBL/GenBank/DDBJ whole genome shotgun (WGS) entry which is preliminary data.</text>
</comment>
<dbReference type="Proteomes" id="UP000031036">
    <property type="component" value="Unassembled WGS sequence"/>
</dbReference>
<proteinExistence type="predicted"/>
<dbReference type="AlphaFoldDB" id="A0A0B2UV78"/>
<feature type="non-terminal residue" evidence="2">
    <location>
        <position position="1"/>
    </location>
</feature>
<reference evidence="2 3" key="1">
    <citation type="submission" date="2014-11" db="EMBL/GenBank/DDBJ databases">
        <title>Genetic blueprint of the zoonotic pathogen Toxocara canis.</title>
        <authorList>
            <person name="Zhu X.-Q."/>
            <person name="Korhonen P.K."/>
            <person name="Cai H."/>
            <person name="Young N.D."/>
            <person name="Nejsum P."/>
            <person name="von Samson-Himmelstjerna G."/>
            <person name="Boag P.R."/>
            <person name="Tan P."/>
            <person name="Li Q."/>
            <person name="Min J."/>
            <person name="Yang Y."/>
            <person name="Wang X."/>
            <person name="Fang X."/>
            <person name="Hall R.S."/>
            <person name="Hofmann A."/>
            <person name="Sternberg P.W."/>
            <person name="Jex A.R."/>
            <person name="Gasser R.B."/>
        </authorList>
    </citation>
    <scope>NUCLEOTIDE SEQUENCE [LARGE SCALE GENOMIC DNA]</scope>
    <source>
        <strain evidence="2">PN_DK_2014</strain>
    </source>
</reference>
<name>A0A0B2UV78_TOXCA</name>
<feature type="compositionally biased region" description="Basic and acidic residues" evidence="1">
    <location>
        <begin position="259"/>
        <end position="268"/>
    </location>
</feature>
<feature type="region of interest" description="Disordered" evidence="1">
    <location>
        <begin position="1"/>
        <end position="46"/>
    </location>
</feature>
<feature type="compositionally biased region" description="Basic and acidic residues" evidence="1">
    <location>
        <begin position="31"/>
        <end position="43"/>
    </location>
</feature>
<feature type="region of interest" description="Disordered" evidence="1">
    <location>
        <begin position="67"/>
        <end position="89"/>
    </location>
</feature>
<evidence type="ECO:0000256" key="1">
    <source>
        <dbReference type="SAM" id="MobiDB-lite"/>
    </source>
</evidence>
<feature type="compositionally biased region" description="Acidic residues" evidence="1">
    <location>
        <begin position="153"/>
        <end position="165"/>
    </location>
</feature>
<feature type="compositionally biased region" description="Polar residues" evidence="1">
    <location>
        <begin position="175"/>
        <end position="186"/>
    </location>
</feature>